<feature type="compositionally biased region" description="Low complexity" evidence="3">
    <location>
        <begin position="548"/>
        <end position="562"/>
    </location>
</feature>
<dbReference type="GO" id="GO:0034272">
    <property type="term" value="C:phosphatidylinositol 3-kinase complex, class III, type II"/>
    <property type="evidence" value="ECO:0007669"/>
    <property type="project" value="InterPro"/>
</dbReference>
<feature type="region of interest" description="Disordered" evidence="3">
    <location>
        <begin position="543"/>
        <end position="618"/>
    </location>
</feature>
<dbReference type="GO" id="GO:0000323">
    <property type="term" value="C:lytic vacuole"/>
    <property type="evidence" value="ECO:0007669"/>
    <property type="project" value="TreeGrafter"/>
</dbReference>
<dbReference type="Proteomes" id="UP000266272">
    <property type="component" value="Unassembled WGS sequence"/>
</dbReference>
<dbReference type="GO" id="GO:0000149">
    <property type="term" value="F:SNARE binding"/>
    <property type="evidence" value="ECO:0007669"/>
    <property type="project" value="TreeGrafter"/>
</dbReference>
<sequence>MSSLSEPRRPRLLPQNRKLRHLKGLSLRNLSFAPVQLRTSDDVALNKSPNKLGALLESGQLHGSRSSENLRQDTLRPERSRSQPPRRTSLSIASTNPVQRQKRLKKLLDDTLGDVFFSLHVTGLEEPVYVSEVRERSANFNFQFFELASQAPLVSRSCCMLIRVWARQLKQTTWTFLLEELVDLRELKFIGTLLDRQYPPNALIFHLEDGVYSVDFPTRESGPRNAPPVATSSYNALMKLANLESSIEDAIQTQQRITEQINDILTSSTTDAPDVAEQEVALAQKYVARQQRTNRLTQARRDELQESLRKRNAAIATGRELQEKVEEDIRNNRETLLAAKQLLEQTQQQIRGQRRRICSELADIFPITPIPNAPPLSFQICNVPLPNSTYDAATARTLNEDVLSAGLGLVALLTRHLQLYLSHALPYPLYHHGSRSYAKDDISLLSEKSGSRREFPLYLPRGGSTALQWRFEYAWFLLNKDIEALCASQGLKVVDIRHTLPNLKYLLYVCSAGTEEVPARKKGGVRGLWVGRLKGRVSAVPSLMDGESSSAAGSRRGSSDSDLTSQHADALKSAIAKSNGHSNGNDSGNGNGNGNSNSNNSPGGDAGDGAWSPDGDLGLPFVAGDAKFTLRTKGLRENIAG</sequence>
<organism evidence="4 5">
    <name type="scientific">Trichoderma arundinaceum</name>
    <dbReference type="NCBI Taxonomy" id="490622"/>
    <lineage>
        <taxon>Eukaryota</taxon>
        <taxon>Fungi</taxon>
        <taxon>Dikarya</taxon>
        <taxon>Ascomycota</taxon>
        <taxon>Pezizomycotina</taxon>
        <taxon>Sordariomycetes</taxon>
        <taxon>Hypocreomycetidae</taxon>
        <taxon>Hypocreales</taxon>
        <taxon>Hypocreaceae</taxon>
        <taxon>Trichoderma</taxon>
    </lineage>
</organism>
<evidence type="ECO:0000313" key="4">
    <source>
        <dbReference type="EMBL" id="RFU73616.1"/>
    </source>
</evidence>
<proteinExistence type="predicted"/>
<dbReference type="OrthoDB" id="72772at2759"/>
<reference evidence="4 5" key="1">
    <citation type="journal article" date="2018" name="PLoS Pathog.">
        <title>Evolution of structural diversity of trichothecenes, a family of toxins produced by plant pathogenic and entomopathogenic fungi.</title>
        <authorList>
            <person name="Proctor R.H."/>
            <person name="McCormick S.P."/>
            <person name="Kim H.S."/>
            <person name="Cardoza R.E."/>
            <person name="Stanley A.M."/>
            <person name="Lindo L."/>
            <person name="Kelly A."/>
            <person name="Brown D.W."/>
            <person name="Lee T."/>
            <person name="Vaughan M.M."/>
            <person name="Alexander N.J."/>
            <person name="Busman M."/>
            <person name="Gutierrez S."/>
        </authorList>
    </citation>
    <scope>NUCLEOTIDE SEQUENCE [LARGE SCALE GENOMIC DNA]</scope>
    <source>
        <strain evidence="4 5">IBT 40837</strain>
    </source>
</reference>
<dbReference type="GO" id="GO:0005768">
    <property type="term" value="C:endosome"/>
    <property type="evidence" value="ECO:0007669"/>
    <property type="project" value="TreeGrafter"/>
</dbReference>
<dbReference type="AlphaFoldDB" id="A0A395NBY1"/>
<evidence type="ECO:0000256" key="2">
    <source>
        <dbReference type="SAM" id="Coils"/>
    </source>
</evidence>
<comment type="caution">
    <text evidence="4">The sequence shown here is derived from an EMBL/GenBank/DDBJ whole genome shotgun (WGS) entry which is preliminary data.</text>
</comment>
<dbReference type="GO" id="GO:0035493">
    <property type="term" value="P:SNARE complex assembly"/>
    <property type="evidence" value="ECO:0007669"/>
    <property type="project" value="TreeGrafter"/>
</dbReference>
<feature type="compositionally biased region" description="Low complexity" evidence="3">
    <location>
        <begin position="594"/>
        <end position="603"/>
    </location>
</feature>
<keyword evidence="1 2" id="KW-0175">Coiled coil</keyword>
<evidence type="ECO:0000256" key="3">
    <source>
        <dbReference type="SAM" id="MobiDB-lite"/>
    </source>
</evidence>
<feature type="compositionally biased region" description="Basic and acidic residues" evidence="3">
    <location>
        <begin position="68"/>
        <end position="81"/>
    </location>
</feature>
<evidence type="ECO:0000256" key="1">
    <source>
        <dbReference type="ARBA" id="ARBA00023054"/>
    </source>
</evidence>
<keyword evidence="5" id="KW-1185">Reference proteome</keyword>
<protein>
    <submittedName>
        <fullName evidence="4">Uncharacterized protein</fullName>
    </submittedName>
</protein>
<gene>
    <name evidence="4" type="ORF">TARUN_8619</name>
</gene>
<dbReference type="EMBL" id="PXOA01000625">
    <property type="protein sequence ID" value="RFU73616.1"/>
    <property type="molecule type" value="Genomic_DNA"/>
</dbReference>
<evidence type="ECO:0000313" key="5">
    <source>
        <dbReference type="Proteomes" id="UP000266272"/>
    </source>
</evidence>
<dbReference type="InterPro" id="IPR040939">
    <property type="entry name" value="Vps38"/>
</dbReference>
<dbReference type="PANTHER" id="PTHR15157:SF5">
    <property type="entry name" value="UV RADIATION RESISTANCE-ASSOCIATED GENE PROTEIN"/>
    <property type="match status" value="1"/>
</dbReference>
<dbReference type="PANTHER" id="PTHR15157">
    <property type="entry name" value="UV RADIATION RESISTANCE-ASSOCIATED GENE PROTEIN"/>
    <property type="match status" value="1"/>
</dbReference>
<feature type="coiled-coil region" evidence="2">
    <location>
        <begin position="287"/>
        <end position="356"/>
    </location>
</feature>
<accession>A0A395NBY1</accession>
<name>A0A395NBY1_TRIAR</name>
<feature type="region of interest" description="Disordered" evidence="3">
    <location>
        <begin position="58"/>
        <end position="98"/>
    </location>
</feature>
<dbReference type="STRING" id="490622.A0A395NBY1"/>
<dbReference type="Pfam" id="PF17649">
    <property type="entry name" value="VPS38"/>
    <property type="match status" value="1"/>
</dbReference>